<evidence type="ECO:0000313" key="3">
    <source>
        <dbReference type="Proteomes" id="UP000283426"/>
    </source>
</evidence>
<feature type="transmembrane region" description="Helical" evidence="1">
    <location>
        <begin position="62"/>
        <end position="82"/>
    </location>
</feature>
<feature type="transmembrane region" description="Helical" evidence="1">
    <location>
        <begin position="230"/>
        <end position="249"/>
    </location>
</feature>
<reference evidence="2 3" key="1">
    <citation type="submission" date="2018-08" db="EMBL/GenBank/DDBJ databases">
        <title>A genome reference for cultivated species of the human gut microbiota.</title>
        <authorList>
            <person name="Zou Y."/>
            <person name="Xue W."/>
            <person name="Luo G."/>
        </authorList>
    </citation>
    <scope>NUCLEOTIDE SEQUENCE [LARGE SCALE GENOMIC DNA]</scope>
    <source>
        <strain evidence="2 3">AF14-6AC</strain>
    </source>
</reference>
<feature type="transmembrane region" description="Helical" evidence="1">
    <location>
        <begin position="16"/>
        <end position="38"/>
    </location>
</feature>
<dbReference type="EMBL" id="QRYW01000002">
    <property type="protein sequence ID" value="RGV30353.1"/>
    <property type="molecule type" value="Genomic_DNA"/>
</dbReference>
<evidence type="ECO:0000256" key="1">
    <source>
        <dbReference type="SAM" id="Phobius"/>
    </source>
</evidence>
<keyword evidence="1" id="KW-0472">Membrane</keyword>
<keyword evidence="1" id="KW-1133">Transmembrane helix</keyword>
<feature type="transmembrane region" description="Helical" evidence="1">
    <location>
        <begin position="94"/>
        <end position="127"/>
    </location>
</feature>
<name>A0A412WT61_9BACT</name>
<dbReference type="InterPro" id="IPR045625">
    <property type="entry name" value="DUF6427"/>
</dbReference>
<sequence length="328" mass="37283">MRGNTGMNEFLKSRRLYMLFVLPFLVMAIAFLSGYFSLESLQSVQVKGVINMAYINQLDKSWLSAIGFVMVLGVAYLIFFLSERFKLLGQTTTLPSLIYILLTSGIMVNIGFDYLLIAVFIVTVAVWKLQMAINDTKSNGALYDFGFLIALSVAIYPKFILLIAWAFGVLFFSGRSTLKDIVALWLGILTPVLFIAFYYFWTDRLELLPAIFTDNLMVGEHIHRLPVIDLVRLGMIVLVLIIALTNLSARYSLMIVNQRRGILSLVSMMIFLSLTFVIIPGNYYDFMYMFAVPLSFLYAQYFICCRTALFSNLVFVLLLSACFLTYLV</sequence>
<proteinExistence type="predicted"/>
<comment type="caution">
    <text evidence="2">The sequence shown here is derived from an EMBL/GenBank/DDBJ whole genome shotgun (WGS) entry which is preliminary data.</text>
</comment>
<feature type="transmembrane region" description="Helical" evidence="1">
    <location>
        <begin position="261"/>
        <end position="280"/>
    </location>
</feature>
<evidence type="ECO:0000313" key="2">
    <source>
        <dbReference type="EMBL" id="RGV30353.1"/>
    </source>
</evidence>
<feature type="transmembrane region" description="Helical" evidence="1">
    <location>
        <begin position="286"/>
        <end position="303"/>
    </location>
</feature>
<accession>A0A412WT61</accession>
<feature type="transmembrane region" description="Helical" evidence="1">
    <location>
        <begin position="310"/>
        <end position="327"/>
    </location>
</feature>
<dbReference type="Proteomes" id="UP000283426">
    <property type="component" value="Unassembled WGS sequence"/>
</dbReference>
<dbReference type="Pfam" id="PF19992">
    <property type="entry name" value="DUF6427"/>
    <property type="match status" value="1"/>
</dbReference>
<protein>
    <submittedName>
        <fullName evidence="2">Uncharacterized protein</fullName>
    </submittedName>
</protein>
<dbReference type="AlphaFoldDB" id="A0A412WT61"/>
<feature type="transmembrane region" description="Helical" evidence="1">
    <location>
        <begin position="182"/>
        <end position="201"/>
    </location>
</feature>
<gene>
    <name evidence="2" type="ORF">DWW24_01375</name>
</gene>
<feature type="transmembrane region" description="Helical" evidence="1">
    <location>
        <begin position="147"/>
        <end position="170"/>
    </location>
</feature>
<organism evidence="2 3">
    <name type="scientific">Odoribacter splanchnicus</name>
    <dbReference type="NCBI Taxonomy" id="28118"/>
    <lineage>
        <taxon>Bacteria</taxon>
        <taxon>Pseudomonadati</taxon>
        <taxon>Bacteroidota</taxon>
        <taxon>Bacteroidia</taxon>
        <taxon>Bacteroidales</taxon>
        <taxon>Odoribacteraceae</taxon>
        <taxon>Odoribacter</taxon>
    </lineage>
</organism>
<keyword evidence="1" id="KW-0812">Transmembrane</keyword>